<protein>
    <submittedName>
        <fullName evidence="2">Uncharacterized protein</fullName>
    </submittedName>
</protein>
<reference evidence="2 3" key="1">
    <citation type="submission" date="2016-10" db="EMBL/GenBank/DDBJ databases">
        <authorList>
            <person name="de Groot N.N."/>
        </authorList>
    </citation>
    <scope>NUCLEOTIDE SEQUENCE [LARGE SCALE GENOMIC DNA]</scope>
    <source>
        <strain evidence="2 3">CGMCC 1.11156</strain>
    </source>
</reference>
<keyword evidence="3" id="KW-1185">Reference proteome</keyword>
<evidence type="ECO:0000313" key="2">
    <source>
        <dbReference type="EMBL" id="SFI05970.1"/>
    </source>
</evidence>
<gene>
    <name evidence="2" type="ORF">SAMN05216561_104219</name>
</gene>
<keyword evidence="1" id="KW-0472">Membrane</keyword>
<name>A0A1I3F494_9ACTN</name>
<organism evidence="2 3">
    <name type="scientific">Nocardioides psychrotolerans</name>
    <dbReference type="NCBI Taxonomy" id="1005945"/>
    <lineage>
        <taxon>Bacteria</taxon>
        <taxon>Bacillati</taxon>
        <taxon>Actinomycetota</taxon>
        <taxon>Actinomycetes</taxon>
        <taxon>Propionibacteriales</taxon>
        <taxon>Nocardioidaceae</taxon>
        <taxon>Nocardioides</taxon>
    </lineage>
</organism>
<feature type="transmembrane region" description="Helical" evidence="1">
    <location>
        <begin position="20"/>
        <end position="41"/>
    </location>
</feature>
<proteinExistence type="predicted"/>
<feature type="transmembrane region" description="Helical" evidence="1">
    <location>
        <begin position="85"/>
        <end position="102"/>
    </location>
</feature>
<dbReference type="AlphaFoldDB" id="A0A1I3F494"/>
<dbReference type="STRING" id="1005945.SAMN05216561_104219"/>
<keyword evidence="1" id="KW-1133">Transmembrane helix</keyword>
<keyword evidence="1" id="KW-0812">Transmembrane</keyword>
<sequence>MTQVADRKPSARVRAIVARVVWAVFVVCASALAVAALLIALDAEPTNPFVEFVLDVADGVDLGIFSLENPIKEFGGKNGETTTALFNYGIGAVAYLVVGRVLERVIRP</sequence>
<evidence type="ECO:0000313" key="3">
    <source>
        <dbReference type="Proteomes" id="UP000198649"/>
    </source>
</evidence>
<accession>A0A1I3F494</accession>
<evidence type="ECO:0000256" key="1">
    <source>
        <dbReference type="SAM" id="Phobius"/>
    </source>
</evidence>
<dbReference type="EMBL" id="FOQG01000004">
    <property type="protein sequence ID" value="SFI05970.1"/>
    <property type="molecule type" value="Genomic_DNA"/>
</dbReference>
<dbReference type="Proteomes" id="UP000198649">
    <property type="component" value="Unassembled WGS sequence"/>
</dbReference>